<protein>
    <submittedName>
        <fullName evidence="2">Uncharacterized protein</fullName>
    </submittedName>
</protein>
<dbReference type="KEGG" id="ncv:NCAV_1145"/>
<proteinExistence type="predicted"/>
<keyword evidence="3" id="KW-1185">Reference proteome</keyword>
<name>A0A2K5ARP2_9ARCH</name>
<evidence type="ECO:0000256" key="1">
    <source>
        <dbReference type="SAM" id="Phobius"/>
    </source>
</evidence>
<dbReference type="GeneID" id="41595159"/>
<reference evidence="3" key="1">
    <citation type="submission" date="2018-01" db="EMBL/GenBank/DDBJ databases">
        <authorList>
            <person name="Kerou L M."/>
        </authorList>
    </citation>
    <scope>NUCLEOTIDE SEQUENCE [LARGE SCALE GENOMIC DNA]</scope>
    <source>
        <strain evidence="3">SCU2</strain>
    </source>
</reference>
<keyword evidence="1" id="KW-1133">Transmembrane helix</keyword>
<evidence type="ECO:0000313" key="2">
    <source>
        <dbReference type="EMBL" id="SPC34320.1"/>
    </source>
</evidence>
<dbReference type="RefSeq" id="WP_148695211.1">
    <property type="nucleotide sequence ID" value="NZ_LT981265.1"/>
</dbReference>
<organism evidence="2 3">
    <name type="scientific">Candidatus Nitrosocaldus cavascurensis</name>
    <dbReference type="NCBI Taxonomy" id="2058097"/>
    <lineage>
        <taxon>Archaea</taxon>
        <taxon>Nitrososphaerota</taxon>
        <taxon>Nitrososphaeria</taxon>
        <taxon>Candidatus Nitrosocaldales</taxon>
        <taxon>Candidatus Nitrosocaldaceae</taxon>
        <taxon>Candidatus Nitrosocaldus</taxon>
    </lineage>
</organism>
<dbReference type="Proteomes" id="UP000236248">
    <property type="component" value="Chromosome NCAV"/>
</dbReference>
<sequence length="172" mass="18269">MQKIAYIVMAIAVVGAITSQNINKAYAATLVPLPPGVSVDGIAALNTPYSLGSQGDIYVCIVSTTRQITDIKLIDPDNTFYNYIGSPSLPITLPSAGNNCLYLQAGDFGLASGFNKVGDWAVVVDTQPGKTFIYEFGVTFMVVPESILGAITAVTAPLAALTGYRILRQKRF</sequence>
<evidence type="ECO:0000313" key="3">
    <source>
        <dbReference type="Proteomes" id="UP000236248"/>
    </source>
</evidence>
<keyword evidence="1" id="KW-0812">Transmembrane</keyword>
<gene>
    <name evidence="2" type="ORF">NCAV_1145</name>
</gene>
<feature type="transmembrane region" description="Helical" evidence="1">
    <location>
        <begin position="147"/>
        <end position="167"/>
    </location>
</feature>
<keyword evidence="1" id="KW-0472">Membrane</keyword>
<dbReference type="EMBL" id="LT981265">
    <property type="protein sequence ID" value="SPC34320.1"/>
    <property type="molecule type" value="Genomic_DNA"/>
</dbReference>
<dbReference type="AlphaFoldDB" id="A0A2K5ARP2"/>
<accession>A0A2K5ARP2</accession>